<evidence type="ECO:0000313" key="2">
    <source>
        <dbReference type="EMBL" id="KXA96118.1"/>
    </source>
</evidence>
<gene>
    <name evidence="2" type="ORF">AKJ38_03900</name>
</gene>
<feature type="region of interest" description="Disordered" evidence="1">
    <location>
        <begin position="39"/>
        <end position="120"/>
    </location>
</feature>
<feature type="compositionally biased region" description="Basic residues" evidence="1">
    <location>
        <begin position="39"/>
        <end position="50"/>
    </location>
</feature>
<dbReference type="AlphaFoldDB" id="A0A133UPG9"/>
<proteinExistence type="predicted"/>
<reference evidence="2 3" key="1">
    <citation type="journal article" date="2016" name="Sci. Rep.">
        <title>Metabolic traits of an uncultured archaeal lineage -MSBL1- from brine pools of the Red Sea.</title>
        <authorList>
            <person name="Mwirichia R."/>
            <person name="Alam I."/>
            <person name="Rashid M."/>
            <person name="Vinu M."/>
            <person name="Ba-Alawi W."/>
            <person name="Anthony Kamau A."/>
            <person name="Kamanda Ngugi D."/>
            <person name="Goker M."/>
            <person name="Klenk H.P."/>
            <person name="Bajic V."/>
            <person name="Stingl U."/>
        </authorList>
    </citation>
    <scope>NUCLEOTIDE SEQUENCE [LARGE SCALE GENOMIC DNA]</scope>
    <source>
        <strain evidence="2">SCGC-AAA259I14</strain>
    </source>
</reference>
<organism evidence="2 3">
    <name type="scientific">candidate division MSBL1 archaeon SCGC-AAA259I14</name>
    <dbReference type="NCBI Taxonomy" id="1698268"/>
    <lineage>
        <taxon>Archaea</taxon>
        <taxon>Methanobacteriati</taxon>
        <taxon>Methanobacteriota</taxon>
        <taxon>candidate division MSBL1</taxon>
    </lineage>
</organism>
<sequence>MSSSVASLPECSETCPHVAELEKGNEELREKLAVKEKRIKRLRSKLRKHENPHVPSSQKRETTKTEGKDEENDDGGDEDISSEEVGSSQEKLGDENEGRGRNGGHDGKTREKPEPDRTEVVLEERCTNCGRELSDPNRIRTKIVEDIPDPGSVGAVEYEIRHYECECGEEIVATHEDIPEK</sequence>
<evidence type="ECO:0008006" key="4">
    <source>
        <dbReference type="Google" id="ProtNLM"/>
    </source>
</evidence>
<comment type="caution">
    <text evidence="2">The sequence shown here is derived from an EMBL/GenBank/DDBJ whole genome shotgun (WGS) entry which is preliminary data.</text>
</comment>
<keyword evidence="3" id="KW-1185">Reference proteome</keyword>
<accession>A0A133UPG9</accession>
<evidence type="ECO:0000256" key="1">
    <source>
        <dbReference type="SAM" id="MobiDB-lite"/>
    </source>
</evidence>
<dbReference type="Proteomes" id="UP000070414">
    <property type="component" value="Unassembled WGS sequence"/>
</dbReference>
<name>A0A133UPG9_9EURY</name>
<feature type="compositionally biased region" description="Acidic residues" evidence="1">
    <location>
        <begin position="68"/>
        <end position="82"/>
    </location>
</feature>
<feature type="compositionally biased region" description="Basic and acidic residues" evidence="1">
    <location>
        <begin position="91"/>
        <end position="120"/>
    </location>
</feature>
<protein>
    <recommendedName>
        <fullName evidence="4">Transposase IS66 zinc-finger binding domain-containing protein</fullName>
    </recommendedName>
</protein>
<evidence type="ECO:0000313" key="3">
    <source>
        <dbReference type="Proteomes" id="UP000070414"/>
    </source>
</evidence>
<dbReference type="EMBL" id="LHXS01000089">
    <property type="protein sequence ID" value="KXA96118.1"/>
    <property type="molecule type" value="Genomic_DNA"/>
</dbReference>
<feature type="compositionally biased region" description="Basic and acidic residues" evidence="1">
    <location>
        <begin position="58"/>
        <end position="67"/>
    </location>
</feature>